<dbReference type="InParanoid" id="A0A7M7NHY2"/>
<evidence type="ECO:0000256" key="23">
    <source>
        <dbReference type="ARBA" id="ARBA00023157"/>
    </source>
</evidence>
<keyword evidence="34" id="KW-1185">Reference proteome</keyword>
<comment type="catalytic activity">
    <reaction evidence="2">
        <text>(9Z)-octadecenoate(out) = (9Z)-octadecenoate(in)</text>
        <dbReference type="Rhea" id="RHEA:33655"/>
        <dbReference type="ChEBI" id="CHEBI:30823"/>
    </reaction>
    <physiologicalReaction direction="left-to-right" evidence="2">
        <dbReference type="Rhea" id="RHEA:33656"/>
    </physiologicalReaction>
</comment>
<comment type="catalytic activity">
    <reaction evidence="27">
        <text>tetracosanoate(out) = tetracosanoate(in)</text>
        <dbReference type="Rhea" id="RHEA:45260"/>
        <dbReference type="ChEBI" id="CHEBI:31014"/>
    </reaction>
    <physiologicalReaction direction="left-to-right" evidence="27">
        <dbReference type="Rhea" id="RHEA:45261"/>
    </physiologicalReaction>
</comment>
<keyword evidence="18 32" id="KW-1133">Transmembrane helix</keyword>
<evidence type="ECO:0000256" key="32">
    <source>
        <dbReference type="SAM" id="Phobius"/>
    </source>
</evidence>
<dbReference type="GO" id="GO:0007155">
    <property type="term" value="P:cell adhesion"/>
    <property type="evidence" value="ECO:0007669"/>
    <property type="project" value="UniProtKB-KW"/>
</dbReference>
<dbReference type="PRINTS" id="PR01609">
    <property type="entry name" value="CD36FAMILY"/>
</dbReference>
<evidence type="ECO:0000313" key="33">
    <source>
        <dbReference type="EnsemblMetazoa" id="XP_030836873"/>
    </source>
</evidence>
<feature type="transmembrane region" description="Helical" evidence="32">
    <location>
        <begin position="9"/>
        <end position="29"/>
    </location>
</feature>
<evidence type="ECO:0000256" key="29">
    <source>
        <dbReference type="ARBA" id="ARBA00031821"/>
    </source>
</evidence>
<evidence type="ECO:0000256" key="8">
    <source>
        <dbReference type="ARBA" id="ARBA00004555"/>
    </source>
</evidence>
<dbReference type="GO" id="GO:0016324">
    <property type="term" value="C:apical plasma membrane"/>
    <property type="evidence" value="ECO:0007669"/>
    <property type="project" value="UniProtKB-SubCell"/>
</dbReference>
<accession>A0A7M7NHY2</accession>
<comment type="catalytic activity">
    <reaction evidence="1">
        <text>(9Z,12Z)-octadecadienoate(out) = (9Z,12Z)-octadecadienoate(in)</text>
        <dbReference type="Rhea" id="RHEA:45264"/>
        <dbReference type="ChEBI" id="CHEBI:30245"/>
    </reaction>
    <physiologicalReaction direction="left-to-right" evidence="1">
        <dbReference type="Rhea" id="RHEA:45265"/>
    </physiologicalReaction>
</comment>
<dbReference type="PANTHER" id="PTHR11923">
    <property type="entry name" value="SCAVENGER RECEPTOR CLASS B TYPE-1 SR-B1"/>
    <property type="match status" value="1"/>
</dbReference>
<dbReference type="RefSeq" id="XP_030836873.1">
    <property type="nucleotide sequence ID" value="XM_030981013.1"/>
</dbReference>
<keyword evidence="12" id="KW-0813">Transport</keyword>
<dbReference type="KEGG" id="spu:589188"/>
<dbReference type="FunCoup" id="A0A7M7NHY2">
    <property type="interactions" value="261"/>
</dbReference>
<proteinExistence type="inferred from homology"/>
<dbReference type="OMA" id="WGYEDAY"/>
<dbReference type="Proteomes" id="UP000007110">
    <property type="component" value="Unassembled WGS sequence"/>
</dbReference>
<evidence type="ECO:0000256" key="19">
    <source>
        <dbReference type="ARBA" id="ARBA00023034"/>
    </source>
</evidence>
<organism evidence="33 34">
    <name type="scientific">Strongylocentrotus purpuratus</name>
    <name type="common">Purple sea urchin</name>
    <dbReference type="NCBI Taxonomy" id="7668"/>
    <lineage>
        <taxon>Eukaryota</taxon>
        <taxon>Metazoa</taxon>
        <taxon>Echinodermata</taxon>
        <taxon>Eleutherozoa</taxon>
        <taxon>Echinozoa</taxon>
        <taxon>Echinoidea</taxon>
        <taxon>Euechinoidea</taxon>
        <taxon>Echinacea</taxon>
        <taxon>Camarodonta</taxon>
        <taxon>Echinidea</taxon>
        <taxon>Strongylocentrotidae</taxon>
        <taxon>Strongylocentrotus</taxon>
    </lineage>
</organism>
<evidence type="ECO:0000256" key="3">
    <source>
        <dbReference type="ARBA" id="ARBA00000934"/>
    </source>
</evidence>
<name>A0A7M7NHY2_STRPU</name>
<protein>
    <recommendedName>
        <fullName evidence="11">Platelet glycoprotein 4</fullName>
    </recommendedName>
    <alternativeName>
        <fullName evidence="31">Glycoprotein IIIb</fullName>
    </alternativeName>
    <alternativeName>
        <fullName evidence="29">PAS IV</fullName>
    </alternativeName>
    <alternativeName>
        <fullName evidence="30">PAS-4</fullName>
    </alternativeName>
    <alternativeName>
        <fullName evidence="28">Platelet glycoprotein IV</fullName>
    </alternativeName>
</protein>
<dbReference type="EnsemblMetazoa" id="XM_030981013">
    <property type="protein sequence ID" value="XP_030836873"/>
    <property type="gene ID" value="LOC589188"/>
</dbReference>
<evidence type="ECO:0000256" key="30">
    <source>
        <dbReference type="ARBA" id="ARBA00032188"/>
    </source>
</evidence>
<dbReference type="OrthoDB" id="18585at2759"/>
<dbReference type="GO" id="GO:0005044">
    <property type="term" value="F:scavenger receptor activity"/>
    <property type="evidence" value="ECO:0000318"/>
    <property type="project" value="GO_Central"/>
</dbReference>
<keyword evidence="23" id="KW-1015">Disulfide bond</keyword>
<evidence type="ECO:0000256" key="21">
    <source>
        <dbReference type="ARBA" id="ARBA00023136"/>
    </source>
</evidence>
<sequence>MCQPTLTKVAVTGTVGAIFLILGCVLIPIGNDLIAYFVEEDVAIQPGTTAYESWLRPPTPVYMQFWVWDLTNPEEFLSGGVPHMEQMGPYTYEELRDKDNITFNPNSTVSFSPKTTYIFRRELSAGPDTDTFRTVNLPAITLANLFRVDPRLQALQYLLNELSGATTVIEIPVAGMLWGYEDAYLKALEPRLGNVSTEFGIFMGTNATGEAIWTVNTGKADISQLGEVEAYDGMTSLEWWSDEYANMINGTDGTAFRPFLTPDDQLYVFVDDLCRSGFLSYDYSGKIRGVPVSHFSVPALLYANVSYYPDNQGFCTPAGNSPCVPNGLLNVSNCQAGNAPIYFSSPHFLFGDPSLFAAVSGMNPVRSEHETSFDVEMLTGIAFQVMNRLQVNVKVGPMLQMADARMVNEAYFPILWLNESSTIDKYNADFFISDVLVPQYILLGLIVVFIAVGGGLFVGAALTFVVVQYKKQKYRTTKSSTKEDLMKS</sequence>
<evidence type="ECO:0000256" key="31">
    <source>
        <dbReference type="ARBA" id="ARBA00032780"/>
    </source>
</evidence>
<evidence type="ECO:0000256" key="26">
    <source>
        <dbReference type="ARBA" id="ARBA00023288"/>
    </source>
</evidence>
<dbReference type="GO" id="GO:0006869">
    <property type="term" value="P:lipid transport"/>
    <property type="evidence" value="ECO:0007669"/>
    <property type="project" value="UniProtKB-KW"/>
</dbReference>
<dbReference type="GO" id="GO:0005794">
    <property type="term" value="C:Golgi apparatus"/>
    <property type="evidence" value="ECO:0007669"/>
    <property type="project" value="UniProtKB-SubCell"/>
</dbReference>
<evidence type="ECO:0000313" key="34">
    <source>
        <dbReference type="Proteomes" id="UP000007110"/>
    </source>
</evidence>
<dbReference type="GO" id="GO:0016020">
    <property type="term" value="C:membrane"/>
    <property type="evidence" value="ECO:0000318"/>
    <property type="project" value="GO_Central"/>
</dbReference>
<evidence type="ECO:0000256" key="18">
    <source>
        <dbReference type="ARBA" id="ARBA00022989"/>
    </source>
</evidence>
<dbReference type="PANTHER" id="PTHR11923:SF12">
    <property type="entry name" value="PLATELET GLYCOPROTEIN 4"/>
    <property type="match status" value="1"/>
</dbReference>
<evidence type="ECO:0000256" key="5">
    <source>
        <dbReference type="ARBA" id="ARBA00001892"/>
    </source>
</evidence>
<evidence type="ECO:0000256" key="4">
    <source>
        <dbReference type="ARBA" id="ARBA00000996"/>
    </source>
</evidence>
<evidence type="ECO:0000256" key="27">
    <source>
        <dbReference type="ARBA" id="ARBA00023949"/>
    </source>
</evidence>
<comment type="catalytic activity">
    <reaction evidence="5">
        <text>butanoate(out) = butanoate(in)</text>
        <dbReference type="Rhea" id="RHEA:45248"/>
        <dbReference type="ChEBI" id="CHEBI:17968"/>
    </reaction>
    <physiologicalReaction direction="left-to-right" evidence="5">
        <dbReference type="Rhea" id="RHEA:45249"/>
    </physiologicalReaction>
</comment>
<comment type="catalytic activity">
    <reaction evidence="3">
        <text>hexadecanoate(out) = hexadecanoate(in)</text>
        <dbReference type="Rhea" id="RHEA:45256"/>
        <dbReference type="ChEBI" id="CHEBI:7896"/>
    </reaction>
    <physiologicalReaction direction="left-to-right" evidence="3">
        <dbReference type="Rhea" id="RHEA:45257"/>
    </physiologicalReaction>
</comment>
<reference evidence="33" key="2">
    <citation type="submission" date="2021-01" db="UniProtKB">
        <authorList>
            <consortium name="EnsemblMetazoa"/>
        </authorList>
    </citation>
    <scope>IDENTIFICATION</scope>
</reference>
<evidence type="ECO:0000256" key="9">
    <source>
        <dbReference type="ARBA" id="ARBA00004651"/>
    </source>
</evidence>
<comment type="catalytic activity">
    <reaction evidence="4">
        <text>tetradecanoate(out) = tetradecanoate(in)</text>
        <dbReference type="Rhea" id="RHEA:45252"/>
        <dbReference type="ChEBI" id="CHEBI:30807"/>
    </reaction>
    <physiologicalReaction direction="left-to-right" evidence="4">
        <dbReference type="Rhea" id="RHEA:45253"/>
    </physiologicalReaction>
</comment>
<feature type="transmembrane region" description="Helical" evidence="32">
    <location>
        <begin position="440"/>
        <end position="467"/>
    </location>
</feature>
<evidence type="ECO:0000256" key="6">
    <source>
        <dbReference type="ARBA" id="ARBA00004221"/>
    </source>
</evidence>
<keyword evidence="13" id="KW-1003">Cell membrane</keyword>
<keyword evidence="24" id="KW-0675">Receptor</keyword>
<evidence type="ECO:0000256" key="10">
    <source>
        <dbReference type="ARBA" id="ARBA00010532"/>
    </source>
</evidence>
<evidence type="ECO:0000256" key="20">
    <source>
        <dbReference type="ARBA" id="ARBA00023055"/>
    </source>
</evidence>
<dbReference type="InterPro" id="IPR002159">
    <property type="entry name" value="CD36_fam"/>
</dbReference>
<dbReference type="AlphaFoldDB" id="A0A7M7NHY2"/>
<evidence type="ECO:0000256" key="1">
    <source>
        <dbReference type="ARBA" id="ARBA00000542"/>
    </source>
</evidence>
<keyword evidence="22" id="KW-0564">Palmitate</keyword>
<evidence type="ECO:0000256" key="24">
    <source>
        <dbReference type="ARBA" id="ARBA00023170"/>
    </source>
</evidence>
<dbReference type="GO" id="GO:0045121">
    <property type="term" value="C:membrane raft"/>
    <property type="evidence" value="ECO:0007669"/>
    <property type="project" value="UniProtKB-SubCell"/>
</dbReference>
<keyword evidence="20" id="KW-0445">Lipid transport</keyword>
<comment type="similarity">
    <text evidence="10">Belongs to the CD36 family.</text>
</comment>
<keyword evidence="21 32" id="KW-0472">Membrane</keyword>
<dbReference type="GeneID" id="589188"/>
<dbReference type="Pfam" id="PF01130">
    <property type="entry name" value="CD36"/>
    <property type="match status" value="1"/>
</dbReference>
<comment type="subcellular location">
    <subcellularLocation>
        <location evidence="6">Apical cell membrane</location>
    </subcellularLocation>
    <subcellularLocation>
        <location evidence="9">Cell membrane</location>
        <topology evidence="9">Multi-pass membrane protein</topology>
    </subcellularLocation>
    <subcellularLocation>
        <location evidence="8">Golgi apparatus</location>
    </subcellularLocation>
    <subcellularLocation>
        <location evidence="7">Membrane raft</location>
    </subcellularLocation>
</comment>
<dbReference type="InterPro" id="IPR005428">
    <property type="entry name" value="CD36/SCARB1/SNMP1"/>
</dbReference>
<dbReference type="PRINTS" id="PR01610">
    <property type="entry name" value="CD36ANTIGEN"/>
</dbReference>
<evidence type="ECO:0000256" key="28">
    <source>
        <dbReference type="ARBA" id="ARBA00029966"/>
    </source>
</evidence>
<keyword evidence="19" id="KW-0333">Golgi apparatus</keyword>
<evidence type="ECO:0000256" key="2">
    <source>
        <dbReference type="ARBA" id="ARBA00000626"/>
    </source>
</evidence>
<evidence type="ECO:0000256" key="13">
    <source>
        <dbReference type="ARBA" id="ARBA00022475"/>
    </source>
</evidence>
<reference evidence="34" key="1">
    <citation type="submission" date="2015-02" db="EMBL/GenBank/DDBJ databases">
        <title>Genome sequencing for Strongylocentrotus purpuratus.</title>
        <authorList>
            <person name="Murali S."/>
            <person name="Liu Y."/>
            <person name="Vee V."/>
            <person name="English A."/>
            <person name="Wang M."/>
            <person name="Skinner E."/>
            <person name="Han Y."/>
            <person name="Muzny D.M."/>
            <person name="Worley K.C."/>
            <person name="Gibbs R.A."/>
        </authorList>
    </citation>
    <scope>NUCLEOTIDE SEQUENCE</scope>
</reference>
<keyword evidence="14" id="KW-1017">Isopeptide bond</keyword>
<evidence type="ECO:0000256" key="7">
    <source>
        <dbReference type="ARBA" id="ARBA00004285"/>
    </source>
</evidence>
<keyword evidence="16" id="KW-0832">Ubl conjugation</keyword>
<evidence type="ECO:0000256" key="11">
    <source>
        <dbReference type="ARBA" id="ARBA00020772"/>
    </source>
</evidence>
<evidence type="ECO:0000256" key="12">
    <source>
        <dbReference type="ARBA" id="ARBA00022448"/>
    </source>
</evidence>
<keyword evidence="17" id="KW-0130">Cell adhesion</keyword>
<evidence type="ECO:0000256" key="15">
    <source>
        <dbReference type="ARBA" id="ARBA00022692"/>
    </source>
</evidence>
<keyword evidence="26" id="KW-0449">Lipoprotein</keyword>
<keyword evidence="25" id="KW-0325">Glycoprotein</keyword>
<evidence type="ECO:0000256" key="16">
    <source>
        <dbReference type="ARBA" id="ARBA00022843"/>
    </source>
</evidence>
<evidence type="ECO:0000256" key="17">
    <source>
        <dbReference type="ARBA" id="ARBA00022889"/>
    </source>
</evidence>
<evidence type="ECO:0000256" key="25">
    <source>
        <dbReference type="ARBA" id="ARBA00023180"/>
    </source>
</evidence>
<evidence type="ECO:0000256" key="22">
    <source>
        <dbReference type="ARBA" id="ARBA00023139"/>
    </source>
</evidence>
<evidence type="ECO:0000256" key="14">
    <source>
        <dbReference type="ARBA" id="ARBA00022499"/>
    </source>
</evidence>
<keyword evidence="15 32" id="KW-0812">Transmembrane</keyword>